<dbReference type="GO" id="GO:1990810">
    <property type="term" value="P:microtubule anchoring at mitotic spindle pole body"/>
    <property type="evidence" value="ECO:0007669"/>
    <property type="project" value="TreeGrafter"/>
</dbReference>
<dbReference type="Gene3D" id="2.130.10.10">
    <property type="entry name" value="YVTN repeat-like/Quinoprotein amine dehydrogenase"/>
    <property type="match status" value="2"/>
</dbReference>
<sequence length="488" mass="53893">MDFTEIYKQSAGLVAFSAGAHWILCAAGDHLIVRRADELQITRSWQVNTSPSATVASFGKAHTSSGSNGSPSSSSDASITHIGWSCDSEYILAACAKRGIVNVYKMRDDTWTARIEAGAEGLTRAEWAPDGRTIVCFSEWGLRVTLWSLVTGNATHIQFPKHPDRGYTFRRDGRYFILAERHKSKDTIGVYDAGDSYKLVRHYPVPTTSLASLAISPTGNNLAVWDGPLEYKLCIFTLTGTHLSTFTPTPDPGLGIRCVSWHPSGSFVAIGGYDDKIYILDSLSWSAVTTLELSNKIPAAVTVWREPMGWMEATLGRGFLSYESLKGTQTVPIVRPDFTKAHPKSGLVQLEWNNTGSLLMARFETSPRALFVYSFPSPSERFQPKLRTVLLQTKTILHARWNPVRQGSLALCCGESAIYTWSNEWSSGEKESTAKEQEEEMAECIGVPTQSKFEARDIRWAPDGKGLLLVDKDTFCCAFEVTEDDSGQ</sequence>
<dbReference type="InterPro" id="IPR001680">
    <property type="entry name" value="WD40_rpt"/>
</dbReference>
<dbReference type="GO" id="GO:0005815">
    <property type="term" value="C:microtubule organizing center"/>
    <property type="evidence" value="ECO:0007669"/>
    <property type="project" value="TreeGrafter"/>
</dbReference>
<accession>A0A0H2R702</accession>
<protein>
    <submittedName>
        <fullName evidence="1">YVTN repeat-like/Quino protein amine dehydrogenase</fullName>
    </submittedName>
</protein>
<dbReference type="SUPFAM" id="SSF50998">
    <property type="entry name" value="Quinoprotein alcohol dehydrogenase-like"/>
    <property type="match status" value="1"/>
</dbReference>
<reference evidence="1 2" key="1">
    <citation type="submission" date="2015-04" db="EMBL/GenBank/DDBJ databases">
        <title>Complete genome sequence of Schizopora paradoxa KUC8140, a cosmopolitan wood degrader in East Asia.</title>
        <authorList>
            <consortium name="DOE Joint Genome Institute"/>
            <person name="Min B."/>
            <person name="Park H."/>
            <person name="Jang Y."/>
            <person name="Kim J.-J."/>
            <person name="Kim K.H."/>
            <person name="Pangilinan J."/>
            <person name="Lipzen A."/>
            <person name="Riley R."/>
            <person name="Grigoriev I.V."/>
            <person name="Spatafora J.W."/>
            <person name="Choi I.-G."/>
        </authorList>
    </citation>
    <scope>NUCLEOTIDE SEQUENCE [LARGE SCALE GENOMIC DNA]</scope>
    <source>
        <strain evidence="1 2">KUC8140</strain>
    </source>
</reference>
<dbReference type="InParanoid" id="A0A0H2R702"/>
<dbReference type="FunCoup" id="A0A0H2R702">
    <property type="interactions" value="111"/>
</dbReference>
<dbReference type="GO" id="GO:1990811">
    <property type="term" value="C:MWP complex"/>
    <property type="evidence" value="ECO:0007669"/>
    <property type="project" value="TreeGrafter"/>
</dbReference>
<dbReference type="PANTHER" id="PTHR16220:SF0">
    <property type="entry name" value="WD REPEAT-CONTAINING PROTEIN WRAP73"/>
    <property type="match status" value="1"/>
</dbReference>
<keyword evidence="2" id="KW-1185">Reference proteome</keyword>
<dbReference type="EMBL" id="KQ086131">
    <property type="protein sequence ID" value="KLO07585.1"/>
    <property type="molecule type" value="Genomic_DNA"/>
</dbReference>
<dbReference type="InterPro" id="IPR015943">
    <property type="entry name" value="WD40/YVTN_repeat-like_dom_sf"/>
</dbReference>
<organism evidence="1 2">
    <name type="scientific">Schizopora paradoxa</name>
    <dbReference type="NCBI Taxonomy" id="27342"/>
    <lineage>
        <taxon>Eukaryota</taxon>
        <taxon>Fungi</taxon>
        <taxon>Dikarya</taxon>
        <taxon>Basidiomycota</taxon>
        <taxon>Agaricomycotina</taxon>
        <taxon>Agaricomycetes</taxon>
        <taxon>Hymenochaetales</taxon>
        <taxon>Schizoporaceae</taxon>
        <taxon>Schizopora</taxon>
    </lineage>
</organism>
<dbReference type="OrthoDB" id="308690at2759"/>
<dbReference type="Proteomes" id="UP000053477">
    <property type="component" value="Unassembled WGS sequence"/>
</dbReference>
<evidence type="ECO:0000313" key="2">
    <source>
        <dbReference type="Proteomes" id="UP000053477"/>
    </source>
</evidence>
<dbReference type="Pfam" id="PF00400">
    <property type="entry name" value="WD40"/>
    <property type="match status" value="1"/>
</dbReference>
<name>A0A0H2R702_9AGAM</name>
<dbReference type="STRING" id="27342.A0A0H2R702"/>
<dbReference type="PANTHER" id="PTHR16220">
    <property type="entry name" value="WD REPEAT PROTEIN 8-RELATED"/>
    <property type="match status" value="1"/>
</dbReference>
<proteinExistence type="predicted"/>
<dbReference type="InterPro" id="IPR052778">
    <property type="entry name" value="Centrosome-WD_assoc"/>
</dbReference>
<evidence type="ECO:0000313" key="1">
    <source>
        <dbReference type="EMBL" id="KLO07585.1"/>
    </source>
</evidence>
<dbReference type="InterPro" id="IPR011047">
    <property type="entry name" value="Quinoprotein_ADH-like_sf"/>
</dbReference>
<dbReference type="AlphaFoldDB" id="A0A0H2R702"/>
<dbReference type="SMART" id="SM00320">
    <property type="entry name" value="WD40"/>
    <property type="match status" value="4"/>
</dbReference>
<gene>
    <name evidence="1" type="ORF">SCHPADRAFT_836458</name>
</gene>